<dbReference type="InterPro" id="IPR016181">
    <property type="entry name" value="Acyl_CoA_acyltransferase"/>
</dbReference>
<dbReference type="OrthoDB" id="9799601at2"/>
<dbReference type="Gene3D" id="3.40.630.30">
    <property type="match status" value="1"/>
</dbReference>
<evidence type="ECO:0000259" key="3">
    <source>
        <dbReference type="PROSITE" id="PS51186"/>
    </source>
</evidence>
<comment type="caution">
    <text evidence="4">The sequence shown here is derived from an EMBL/GenBank/DDBJ whole genome shotgun (WGS) entry which is preliminary data.</text>
</comment>
<dbReference type="InterPro" id="IPR000182">
    <property type="entry name" value="GNAT_dom"/>
</dbReference>
<dbReference type="PANTHER" id="PTHR43877:SF2">
    <property type="entry name" value="AMINOALKYLPHOSPHONATE N-ACETYLTRANSFERASE-RELATED"/>
    <property type="match status" value="1"/>
</dbReference>
<feature type="domain" description="N-acetyltransferase" evidence="3">
    <location>
        <begin position="20"/>
        <end position="172"/>
    </location>
</feature>
<name>A0A5A9W0Q4_9GAMM</name>
<dbReference type="PROSITE" id="PS51186">
    <property type="entry name" value="GNAT"/>
    <property type="match status" value="1"/>
</dbReference>
<proteinExistence type="predicted"/>
<evidence type="ECO:0000256" key="1">
    <source>
        <dbReference type="ARBA" id="ARBA00022679"/>
    </source>
</evidence>
<dbReference type="AlphaFoldDB" id="A0A5A9W0Q4"/>
<dbReference type="Proteomes" id="UP000325302">
    <property type="component" value="Unassembled WGS sequence"/>
</dbReference>
<dbReference type="CDD" id="cd04301">
    <property type="entry name" value="NAT_SF"/>
    <property type="match status" value="1"/>
</dbReference>
<evidence type="ECO:0000313" key="5">
    <source>
        <dbReference type="Proteomes" id="UP000325302"/>
    </source>
</evidence>
<keyword evidence="1 4" id="KW-0808">Transferase</keyword>
<dbReference type="EMBL" id="SMRS01000007">
    <property type="protein sequence ID" value="KAA0874133.1"/>
    <property type="molecule type" value="Genomic_DNA"/>
</dbReference>
<organism evidence="4 5">
    <name type="scientific">Nitrincola tapanii</name>
    <dbReference type="NCBI Taxonomy" id="1708751"/>
    <lineage>
        <taxon>Bacteria</taxon>
        <taxon>Pseudomonadati</taxon>
        <taxon>Pseudomonadota</taxon>
        <taxon>Gammaproteobacteria</taxon>
        <taxon>Oceanospirillales</taxon>
        <taxon>Oceanospirillaceae</taxon>
        <taxon>Nitrincola</taxon>
    </lineage>
</organism>
<accession>A0A5A9W0Q4</accession>
<gene>
    <name evidence="4" type="ORF">E1H14_10170</name>
</gene>
<dbReference type="Pfam" id="PF00583">
    <property type="entry name" value="Acetyltransf_1"/>
    <property type="match status" value="1"/>
</dbReference>
<dbReference type="GO" id="GO:0016747">
    <property type="term" value="F:acyltransferase activity, transferring groups other than amino-acyl groups"/>
    <property type="evidence" value="ECO:0007669"/>
    <property type="project" value="InterPro"/>
</dbReference>
<protein>
    <submittedName>
        <fullName evidence="4">GNAT family N-acetyltransferase</fullName>
    </submittedName>
</protein>
<evidence type="ECO:0000313" key="4">
    <source>
        <dbReference type="EMBL" id="KAA0874133.1"/>
    </source>
</evidence>
<dbReference type="SUPFAM" id="SSF55729">
    <property type="entry name" value="Acyl-CoA N-acyltransferases (Nat)"/>
    <property type="match status" value="1"/>
</dbReference>
<sequence length="172" mass="19033">MDTPLFPTTDTKLSVTCLVVDYQDAQQGAELLHLMNTYAQDPMGGGEALRPEVQARLLQAMAERPHLHSFIAYVQGQAVGLINCVEGFSTFAAQPLLNIHDVIVLPTLRGQGIARHLFQCAEEKAKALGCCKLTLEVLQGNEKAKQVYRSLGYQPYQLDEATGQAEFWEKKI</sequence>
<dbReference type="InterPro" id="IPR050832">
    <property type="entry name" value="Bact_Acetyltransf"/>
</dbReference>
<keyword evidence="5" id="KW-1185">Reference proteome</keyword>
<keyword evidence="2" id="KW-0012">Acyltransferase</keyword>
<reference evidence="4 5" key="1">
    <citation type="submission" date="2019-03" db="EMBL/GenBank/DDBJ databases">
        <title>Nitrincola sp. nov. isolated from an Indian soda lake.</title>
        <authorList>
            <person name="Joshi A."/>
            <person name="Thite S.V."/>
            <person name="Joseph N."/>
            <person name="Dhotre D."/>
            <person name="Moorthy M."/>
            <person name="Shouche Y.S."/>
        </authorList>
    </citation>
    <scope>NUCLEOTIDE SEQUENCE [LARGE SCALE GENOMIC DNA]</scope>
    <source>
        <strain evidence="4 5">MEB193</strain>
    </source>
</reference>
<dbReference type="PANTHER" id="PTHR43877">
    <property type="entry name" value="AMINOALKYLPHOSPHONATE N-ACETYLTRANSFERASE-RELATED-RELATED"/>
    <property type="match status" value="1"/>
</dbReference>
<evidence type="ECO:0000256" key="2">
    <source>
        <dbReference type="ARBA" id="ARBA00023315"/>
    </source>
</evidence>
<dbReference type="RefSeq" id="WP_149391365.1">
    <property type="nucleotide sequence ID" value="NZ_SMRS01000007.1"/>
</dbReference>